<dbReference type="SUPFAM" id="SSF56601">
    <property type="entry name" value="beta-lactamase/transpeptidase-like"/>
    <property type="match status" value="1"/>
</dbReference>
<dbReference type="PANTHER" id="PTHR30480">
    <property type="entry name" value="BETA-HEXOSAMINIDASE-RELATED"/>
    <property type="match status" value="1"/>
</dbReference>
<dbReference type="Pfam" id="PF00144">
    <property type="entry name" value="Beta-lactamase"/>
    <property type="match status" value="1"/>
</dbReference>
<comment type="catalytic activity">
    <reaction evidence="1">
        <text>Hydrolysis of terminal non-reducing N-acetyl-D-hexosamine residues in N-acetyl-beta-D-hexosaminides.</text>
        <dbReference type="EC" id="3.2.1.52"/>
    </reaction>
</comment>
<dbReference type="Pfam" id="PF00933">
    <property type="entry name" value="Glyco_hydro_3"/>
    <property type="match status" value="1"/>
</dbReference>
<dbReference type="eggNOG" id="COG1680">
    <property type="taxonomic scope" value="Bacteria"/>
</dbReference>
<organism evidence="9 10">
    <name type="scientific">Sporocytophaga myxococcoides</name>
    <dbReference type="NCBI Taxonomy" id="153721"/>
    <lineage>
        <taxon>Bacteria</taxon>
        <taxon>Pseudomonadati</taxon>
        <taxon>Bacteroidota</taxon>
        <taxon>Cytophagia</taxon>
        <taxon>Cytophagales</taxon>
        <taxon>Cytophagaceae</taxon>
        <taxon>Sporocytophaga</taxon>
    </lineage>
</organism>
<dbReference type="eggNOG" id="COG1472">
    <property type="taxonomic scope" value="Bacteria"/>
</dbReference>
<dbReference type="Proteomes" id="UP000030185">
    <property type="component" value="Unassembled WGS sequence"/>
</dbReference>
<evidence type="ECO:0000256" key="2">
    <source>
        <dbReference type="ARBA" id="ARBA00005336"/>
    </source>
</evidence>
<evidence type="ECO:0000256" key="4">
    <source>
        <dbReference type="ARBA" id="ARBA00022801"/>
    </source>
</evidence>
<dbReference type="STRING" id="153721.MYP_984"/>
<dbReference type="InterPro" id="IPR036962">
    <property type="entry name" value="Glyco_hydro_3_N_sf"/>
</dbReference>
<dbReference type="PROSITE" id="PS00775">
    <property type="entry name" value="GLYCOSYL_HYDROL_F3"/>
    <property type="match status" value="1"/>
</dbReference>
<dbReference type="InterPro" id="IPR001764">
    <property type="entry name" value="Glyco_hydro_3_N"/>
</dbReference>
<dbReference type="SUPFAM" id="SSF51445">
    <property type="entry name" value="(Trans)glycosidases"/>
    <property type="match status" value="1"/>
</dbReference>
<dbReference type="GO" id="GO:0005975">
    <property type="term" value="P:carbohydrate metabolic process"/>
    <property type="evidence" value="ECO:0007669"/>
    <property type="project" value="InterPro"/>
</dbReference>
<dbReference type="RefSeq" id="WP_231570008.1">
    <property type="nucleotide sequence ID" value="NZ_BBLT01000002.1"/>
</dbReference>
<evidence type="ECO:0000313" key="9">
    <source>
        <dbReference type="EMBL" id="GAL83757.1"/>
    </source>
</evidence>
<dbReference type="GO" id="GO:0009254">
    <property type="term" value="P:peptidoglycan turnover"/>
    <property type="evidence" value="ECO:0007669"/>
    <property type="project" value="TreeGrafter"/>
</dbReference>
<dbReference type="SUPFAM" id="SSF52279">
    <property type="entry name" value="Beta-D-glucan exohydrolase, C-terminal domain"/>
    <property type="match status" value="1"/>
</dbReference>
<dbReference type="InterPro" id="IPR050226">
    <property type="entry name" value="NagZ_Beta-hexosaminidase"/>
</dbReference>
<accession>A0A098LBI1</accession>
<evidence type="ECO:0000256" key="3">
    <source>
        <dbReference type="ARBA" id="ARBA00012663"/>
    </source>
</evidence>
<dbReference type="Gene3D" id="3.40.50.1700">
    <property type="entry name" value="Glycoside hydrolase family 3 C-terminal domain"/>
    <property type="match status" value="1"/>
</dbReference>
<dbReference type="InterPro" id="IPR001466">
    <property type="entry name" value="Beta-lactam-related"/>
</dbReference>
<dbReference type="Gene3D" id="3.20.20.300">
    <property type="entry name" value="Glycoside hydrolase, family 3, N-terminal domain"/>
    <property type="match status" value="1"/>
</dbReference>
<evidence type="ECO:0000256" key="5">
    <source>
        <dbReference type="ARBA" id="ARBA00023295"/>
    </source>
</evidence>
<evidence type="ECO:0000259" key="7">
    <source>
        <dbReference type="Pfam" id="PF00144"/>
    </source>
</evidence>
<dbReference type="InterPro" id="IPR017853">
    <property type="entry name" value="GH"/>
</dbReference>
<dbReference type="PANTHER" id="PTHR30480:SF13">
    <property type="entry name" value="BETA-HEXOSAMINIDASE"/>
    <property type="match status" value="1"/>
</dbReference>
<feature type="domain" description="Beta-lactamase-related" evidence="7">
    <location>
        <begin position="572"/>
        <end position="936"/>
    </location>
</feature>
<dbReference type="AlphaFoldDB" id="A0A098LBI1"/>
<dbReference type="InterPro" id="IPR012338">
    <property type="entry name" value="Beta-lactam/transpept-like"/>
</dbReference>
<comment type="similarity">
    <text evidence="2">Belongs to the glycosyl hydrolase 3 family.</text>
</comment>
<evidence type="ECO:0000259" key="8">
    <source>
        <dbReference type="Pfam" id="PF00933"/>
    </source>
</evidence>
<dbReference type="InterPro" id="IPR036881">
    <property type="entry name" value="Glyco_hydro_3_C_sf"/>
</dbReference>
<protein>
    <recommendedName>
        <fullName evidence="3">beta-N-acetylhexosaminidase</fullName>
        <ecNumber evidence="3">3.2.1.52</ecNumber>
    </recommendedName>
</protein>
<keyword evidence="10" id="KW-1185">Reference proteome</keyword>
<evidence type="ECO:0000313" key="10">
    <source>
        <dbReference type="Proteomes" id="UP000030185"/>
    </source>
</evidence>
<proteinExistence type="inferred from homology"/>
<dbReference type="InterPro" id="IPR019800">
    <property type="entry name" value="Glyco_hydro_3_AS"/>
</dbReference>
<feature type="region of interest" description="Disordered" evidence="6">
    <location>
        <begin position="880"/>
        <end position="901"/>
    </location>
</feature>
<sequence length="969" mass="108165">MNQDAWVDSIMNSMSPQQRIGHLFMVAAYSNKGEKHVKEIEELITKYGIGGLIFFQGGPVRQAILTNRFQALSRVPLFIAMDAEWGLGMRLDSVISFPKQMTLGAIADDKYIYKMGKEVARQCRRLGVHVNFAPCVDVNSNPNNPVIGMRSFGEDKVNVANKGIAYMKGMQDNFVLTTAKHFPGHGDTETDSHHTLPVINHGIQRLTDVEMYPFRQLIKDSVMGVLVGHIHVPALDNTPNRATTLSPHVVTDILKNDLGFKGLIFTDALNMKGVSSFYKPGEVDLYALLSGNDVLLFPENVPVAIGKIEKAIENKQLSQEDVDQKVRKILRAKYWAGLDHIAPVALKNLYEDLNNTAAKAVQQELYEKAMTVVFNDDQLIPLKYPDTTSIASVSIGREKGNTFQEMLSKYANVAHFAVANKNSDEAVYDAVLNELKKFEVVIIGVQNTNIFNNKDYGISENSRKFIKKLQATTKTIVCVFGNPYSLKFFSTSPNLLCAYEDNEVTYKVVPQVIFGGIQATGRTPVSIGHEIAINSGYDTNPFVKRLRYAYPENAGMDGATLKQIDSIALKAIADKATPGCQVLAVKNGTVVFEKAYGTLTYDKKEQVTNNTLYDVASVSKVAGTLQAVMFLQERDLIDLDKKASFYLPELKNTNKEDLVIKDILTHQAGLIPFLPHWKRTLDTSGFNKCYYSPEKNDTFCRMVIPGLYCINTIEDSLWKWTIESDLLPKPILKKNKKGKVEKRSDKNAYVYSDLGFYIMKRVAEKVLDQSLDEFLRQNFFDPLGLNTLTYCPLGKFPLNQIAPTEDDKYFRKALIRGTVHDQGAALLGGVGGHAGMFSNANDLAVLMQMNLQRGLYGGTRYFLPKTVPLFAEKQFEGNRRGLGWDKPEPDGNGPTSDYASPNTFGHTGFTGTAVWADPDQELVYVFLSNRVYPDAGNQKLIKGGVRTKIQDVLYKAILNYNTDKRITLK</sequence>
<evidence type="ECO:0000256" key="6">
    <source>
        <dbReference type="SAM" id="MobiDB-lite"/>
    </source>
</evidence>
<gene>
    <name evidence="9" type="ORF">MYP_984</name>
</gene>
<evidence type="ECO:0000256" key="1">
    <source>
        <dbReference type="ARBA" id="ARBA00001231"/>
    </source>
</evidence>
<keyword evidence="5" id="KW-0326">Glycosidase</keyword>
<name>A0A098LBI1_9BACT</name>
<feature type="compositionally biased region" description="Basic and acidic residues" evidence="6">
    <location>
        <begin position="880"/>
        <end position="889"/>
    </location>
</feature>
<dbReference type="PRINTS" id="PR00133">
    <property type="entry name" value="GLHYDRLASE3"/>
</dbReference>
<dbReference type="GO" id="GO:0004563">
    <property type="term" value="F:beta-N-acetylhexosaminidase activity"/>
    <property type="evidence" value="ECO:0007669"/>
    <property type="project" value="UniProtKB-EC"/>
</dbReference>
<reference evidence="9 10" key="1">
    <citation type="submission" date="2014-09" db="EMBL/GenBank/DDBJ databases">
        <title>Sporocytophaga myxococcoides PG-01 genome sequencing.</title>
        <authorList>
            <person name="Liu L."/>
            <person name="Gao P.J."/>
            <person name="Chen G.J."/>
            <person name="Wang L.S."/>
        </authorList>
    </citation>
    <scope>NUCLEOTIDE SEQUENCE [LARGE SCALE GENOMIC DNA]</scope>
    <source>
        <strain evidence="9 10">PG-01</strain>
    </source>
</reference>
<dbReference type="Gene3D" id="3.40.710.10">
    <property type="entry name" value="DD-peptidase/beta-lactamase superfamily"/>
    <property type="match status" value="1"/>
</dbReference>
<comment type="caution">
    <text evidence="9">The sequence shown here is derived from an EMBL/GenBank/DDBJ whole genome shotgun (WGS) entry which is preliminary data.</text>
</comment>
<dbReference type="EC" id="3.2.1.52" evidence="3"/>
<dbReference type="EMBL" id="BBLT01000002">
    <property type="protein sequence ID" value="GAL83757.1"/>
    <property type="molecule type" value="Genomic_DNA"/>
</dbReference>
<keyword evidence="4 9" id="KW-0378">Hydrolase</keyword>
<feature type="domain" description="Glycoside hydrolase family 3 N-terminal" evidence="8">
    <location>
        <begin position="18"/>
        <end position="331"/>
    </location>
</feature>